<comment type="caution">
    <text evidence="1">The sequence shown here is derived from an EMBL/GenBank/DDBJ whole genome shotgun (WGS) entry which is preliminary data.</text>
</comment>
<dbReference type="AlphaFoldDB" id="A0AAW0X8L4"/>
<evidence type="ECO:0000313" key="1">
    <source>
        <dbReference type="EMBL" id="KAK8740711.1"/>
    </source>
</evidence>
<keyword evidence="2" id="KW-1185">Reference proteome</keyword>
<gene>
    <name evidence="1" type="ORF">OTU49_002666</name>
</gene>
<organism evidence="1 2">
    <name type="scientific">Cherax quadricarinatus</name>
    <name type="common">Australian red claw crayfish</name>
    <dbReference type="NCBI Taxonomy" id="27406"/>
    <lineage>
        <taxon>Eukaryota</taxon>
        <taxon>Metazoa</taxon>
        <taxon>Ecdysozoa</taxon>
        <taxon>Arthropoda</taxon>
        <taxon>Crustacea</taxon>
        <taxon>Multicrustacea</taxon>
        <taxon>Malacostraca</taxon>
        <taxon>Eumalacostraca</taxon>
        <taxon>Eucarida</taxon>
        <taxon>Decapoda</taxon>
        <taxon>Pleocyemata</taxon>
        <taxon>Astacidea</taxon>
        <taxon>Parastacoidea</taxon>
        <taxon>Parastacidae</taxon>
        <taxon>Cherax</taxon>
    </lineage>
</organism>
<evidence type="ECO:0000313" key="2">
    <source>
        <dbReference type="Proteomes" id="UP001445076"/>
    </source>
</evidence>
<name>A0AAW0X8L4_CHEQU</name>
<proteinExistence type="predicted"/>
<accession>A0AAW0X8L4</accession>
<dbReference type="EMBL" id="JARKIK010000032">
    <property type="protein sequence ID" value="KAK8740711.1"/>
    <property type="molecule type" value="Genomic_DNA"/>
</dbReference>
<reference evidence="1 2" key="1">
    <citation type="journal article" date="2024" name="BMC Genomics">
        <title>Genome assembly of redclaw crayfish (Cherax quadricarinatus) provides insights into its immune adaptation and hypoxia tolerance.</title>
        <authorList>
            <person name="Liu Z."/>
            <person name="Zheng J."/>
            <person name="Li H."/>
            <person name="Fang K."/>
            <person name="Wang S."/>
            <person name="He J."/>
            <person name="Zhou D."/>
            <person name="Weng S."/>
            <person name="Chi M."/>
            <person name="Gu Z."/>
            <person name="He J."/>
            <person name="Li F."/>
            <person name="Wang M."/>
        </authorList>
    </citation>
    <scope>NUCLEOTIDE SEQUENCE [LARGE SCALE GENOMIC DNA]</scope>
    <source>
        <strain evidence="1">ZL_2023a</strain>
    </source>
</reference>
<protein>
    <submittedName>
        <fullName evidence="1">Uncharacterized protein</fullName>
    </submittedName>
</protein>
<sequence>MMTLQVLQEGLSLQVTDIVSAQDDWTSDDRQNIQRQYMEIHSELWGEVVSIAAQEDHQCSEDTQDPDVLEDVEIRHEGTLIAVTKKRKEYPALLTGLLGKKTRLQNNTVEKLKVDLPPRAPLEVNEGMSHLDGSLDPLFKSILVLLSENMHNIQLQTNRLTHVADAAEIIINNQHHPIETLVSNIERYIKDSNIK</sequence>
<dbReference type="Proteomes" id="UP001445076">
    <property type="component" value="Unassembled WGS sequence"/>
</dbReference>